<evidence type="ECO:0000256" key="1">
    <source>
        <dbReference type="SAM" id="MobiDB-lite"/>
    </source>
</evidence>
<keyword evidence="2" id="KW-1133">Transmembrane helix</keyword>
<dbReference type="AlphaFoldDB" id="A0A8J1XWX8"/>
<accession>A0A8J1XWX8</accession>
<keyword evidence="2" id="KW-0812">Transmembrane</keyword>
<feature type="region of interest" description="Disordered" evidence="1">
    <location>
        <begin position="149"/>
        <end position="201"/>
    </location>
</feature>
<keyword evidence="2" id="KW-0472">Membrane</keyword>
<feature type="compositionally biased region" description="Low complexity" evidence="1">
    <location>
        <begin position="159"/>
        <end position="173"/>
    </location>
</feature>
<organism evidence="3 4">
    <name type="scientific">Owenia fusiformis</name>
    <name type="common">Polychaete worm</name>
    <dbReference type="NCBI Taxonomy" id="6347"/>
    <lineage>
        <taxon>Eukaryota</taxon>
        <taxon>Metazoa</taxon>
        <taxon>Spiralia</taxon>
        <taxon>Lophotrochozoa</taxon>
        <taxon>Annelida</taxon>
        <taxon>Polychaeta</taxon>
        <taxon>Sedentaria</taxon>
        <taxon>Canalipalpata</taxon>
        <taxon>Sabellida</taxon>
        <taxon>Oweniida</taxon>
        <taxon>Oweniidae</taxon>
        <taxon>Owenia</taxon>
    </lineage>
</organism>
<comment type="caution">
    <text evidence="3">The sequence shown here is derived from an EMBL/GenBank/DDBJ whole genome shotgun (WGS) entry which is preliminary data.</text>
</comment>
<feature type="transmembrane region" description="Helical" evidence="2">
    <location>
        <begin position="52"/>
        <end position="76"/>
    </location>
</feature>
<reference evidence="3" key="1">
    <citation type="submission" date="2022-03" db="EMBL/GenBank/DDBJ databases">
        <authorList>
            <person name="Martin C."/>
        </authorList>
    </citation>
    <scope>NUCLEOTIDE SEQUENCE</scope>
</reference>
<dbReference type="EMBL" id="CAIIXF020000006">
    <property type="protein sequence ID" value="CAH1786131.1"/>
    <property type="molecule type" value="Genomic_DNA"/>
</dbReference>
<evidence type="ECO:0000313" key="4">
    <source>
        <dbReference type="Proteomes" id="UP000749559"/>
    </source>
</evidence>
<protein>
    <submittedName>
        <fullName evidence="3">Uncharacterized protein</fullName>
    </submittedName>
</protein>
<evidence type="ECO:0000313" key="3">
    <source>
        <dbReference type="EMBL" id="CAH1786131.1"/>
    </source>
</evidence>
<keyword evidence="4" id="KW-1185">Reference proteome</keyword>
<feature type="region of interest" description="Disordered" evidence="1">
    <location>
        <begin position="247"/>
        <end position="304"/>
    </location>
</feature>
<sequence>MDSTSTLSTTPLGSTTTGISTTTIWFPTFSPPFAPHTGAAPWRLSYDPVQKYGFIILAALLTTVFFLIAWITRYILVFYCECGPDPLKYWDKTYRKHMKPPPIPAVSDISKENLAYVESAPHSMSEHGSYPSHMDPSGEKLDLEMQKVPQERSGIPLSGGRDTPTGRGTPTGRKSPNRESPRYRQSRPSTRGMDPLDYDSDAMFSEEPHVHIESEDPNKPGRLTDIKVVDQFGRPASPMRVLQQRASVASGASGIDGLDDEGAVGGAPKPQYNIQRPAPMAPIPSSPPAATGQNLDFRPGDTNA</sequence>
<evidence type="ECO:0000256" key="2">
    <source>
        <dbReference type="SAM" id="Phobius"/>
    </source>
</evidence>
<dbReference type="Proteomes" id="UP000749559">
    <property type="component" value="Unassembled WGS sequence"/>
</dbReference>
<gene>
    <name evidence="3" type="ORF">OFUS_LOCUS12086</name>
</gene>
<name>A0A8J1XWX8_OWEFU</name>
<proteinExistence type="predicted"/>